<dbReference type="AlphaFoldDB" id="A0A4P6UZ77"/>
<dbReference type="EMBL" id="CP036532">
    <property type="protein sequence ID" value="QBK29803.1"/>
    <property type="molecule type" value="Genomic_DNA"/>
</dbReference>
<keyword evidence="4" id="KW-1185">Reference proteome</keyword>
<evidence type="ECO:0000256" key="2">
    <source>
        <dbReference type="SAM" id="Phobius"/>
    </source>
</evidence>
<accession>A0A4P6UZ77</accession>
<feature type="region of interest" description="Disordered" evidence="1">
    <location>
        <begin position="1"/>
        <end position="41"/>
    </location>
</feature>
<dbReference type="Proteomes" id="UP000293719">
    <property type="component" value="Chromosome"/>
</dbReference>
<keyword evidence="2" id="KW-0472">Membrane</keyword>
<gene>
    <name evidence="3" type="ORF">E0E05_03825</name>
</gene>
<dbReference type="RefSeq" id="WP_131615517.1">
    <property type="nucleotide sequence ID" value="NZ_CP036532.1"/>
</dbReference>
<reference evidence="3 4" key="1">
    <citation type="journal article" date="2017" name="Int. J. Syst. Evol. Microbiol.">
        <title>Roseitalea porphyridii gen. nov., sp. nov., isolated from a red alga, and reclassification of Hoeflea suaedae Chung et al. 2013 as Pseudohoeflea suaedae gen. nov., comb. nov.</title>
        <authorList>
            <person name="Hyeon J.W."/>
            <person name="Jeong S.E."/>
            <person name="Baek K."/>
            <person name="Jeon C.O."/>
        </authorList>
    </citation>
    <scope>NUCLEOTIDE SEQUENCE [LARGE SCALE GENOMIC DNA]</scope>
    <source>
        <strain evidence="3 4">MA7-20</strain>
    </source>
</reference>
<dbReference type="OrthoDB" id="7875307at2"/>
<name>A0A4P6UZ77_9HYPH</name>
<proteinExistence type="predicted"/>
<evidence type="ECO:0000256" key="1">
    <source>
        <dbReference type="SAM" id="MobiDB-lite"/>
    </source>
</evidence>
<dbReference type="KEGG" id="rpod:E0E05_03825"/>
<protein>
    <submittedName>
        <fullName evidence="3">Uncharacterized protein</fullName>
    </submittedName>
</protein>
<dbReference type="GeneID" id="90766414"/>
<evidence type="ECO:0000313" key="4">
    <source>
        <dbReference type="Proteomes" id="UP000293719"/>
    </source>
</evidence>
<keyword evidence="2" id="KW-0812">Transmembrane</keyword>
<feature type="transmembrane region" description="Helical" evidence="2">
    <location>
        <begin position="44"/>
        <end position="64"/>
    </location>
</feature>
<evidence type="ECO:0000313" key="3">
    <source>
        <dbReference type="EMBL" id="QBK29803.1"/>
    </source>
</evidence>
<sequence length="65" mass="6991">MSRQPTASPDISNTDLRNREIAQDAQTDTELESHVPPRSPGGTWWRLAVAIGAAVVLIGLLLIAI</sequence>
<organism evidence="3 4">
    <name type="scientific">Roseitalea porphyridii</name>
    <dbReference type="NCBI Taxonomy" id="1852022"/>
    <lineage>
        <taxon>Bacteria</taxon>
        <taxon>Pseudomonadati</taxon>
        <taxon>Pseudomonadota</taxon>
        <taxon>Alphaproteobacteria</taxon>
        <taxon>Hyphomicrobiales</taxon>
        <taxon>Ahrensiaceae</taxon>
        <taxon>Roseitalea</taxon>
    </lineage>
</organism>
<keyword evidence="2" id="KW-1133">Transmembrane helix</keyword>
<feature type="compositionally biased region" description="Polar residues" evidence="1">
    <location>
        <begin position="1"/>
        <end position="15"/>
    </location>
</feature>